<keyword evidence="3" id="KW-1185">Reference proteome</keyword>
<protein>
    <submittedName>
        <fullName evidence="2">Uncharacterized protein</fullName>
    </submittedName>
</protein>
<keyword evidence="1" id="KW-1133">Transmembrane helix</keyword>
<evidence type="ECO:0000313" key="2">
    <source>
        <dbReference type="EMBL" id="MCE7004678.1"/>
    </source>
</evidence>
<accession>A0ABS8ZCE1</accession>
<sequence length="140" mass="14247">MKLTWKDGVTTAIAALVVAVYVLFLSGADVVLVSSVRGAAAAILVLGVIGCGYGAADELYKAPKSPAKLTYTVIATTLGIAALGGGLIALIFASEVALGVLFGATIGLWSLATTRHITNTCRAPQVTGDVSEARKEETPL</sequence>
<dbReference type="RefSeq" id="WP_233726168.1">
    <property type="nucleotide sequence ID" value="NZ_JAJVCN010000001.1"/>
</dbReference>
<feature type="transmembrane region" description="Helical" evidence="1">
    <location>
        <begin position="96"/>
        <end position="112"/>
    </location>
</feature>
<feature type="transmembrane region" description="Helical" evidence="1">
    <location>
        <begin position="39"/>
        <end position="56"/>
    </location>
</feature>
<name>A0ABS8ZCE1_9PSEU</name>
<keyword evidence="1" id="KW-0472">Membrane</keyword>
<proteinExistence type="predicted"/>
<keyword evidence="1" id="KW-0812">Transmembrane</keyword>
<dbReference type="Proteomes" id="UP001521150">
    <property type="component" value="Unassembled WGS sequence"/>
</dbReference>
<dbReference type="EMBL" id="JAJVCN010000001">
    <property type="protein sequence ID" value="MCE7004678.1"/>
    <property type="molecule type" value="Genomic_DNA"/>
</dbReference>
<reference evidence="2 3" key="1">
    <citation type="submission" date="2021-12" db="EMBL/GenBank/DDBJ databases">
        <title>Genome sequence of Kibdelosporangium philippinense ATCC 49844.</title>
        <authorList>
            <person name="Fedorov E.A."/>
            <person name="Omeragic M."/>
            <person name="Shalygina K.F."/>
            <person name="Maclea K.S."/>
        </authorList>
    </citation>
    <scope>NUCLEOTIDE SEQUENCE [LARGE SCALE GENOMIC DNA]</scope>
    <source>
        <strain evidence="2 3">ATCC 49844</strain>
    </source>
</reference>
<feature type="transmembrane region" description="Helical" evidence="1">
    <location>
        <begin position="68"/>
        <end position="90"/>
    </location>
</feature>
<comment type="caution">
    <text evidence="2">The sequence shown here is derived from an EMBL/GenBank/DDBJ whole genome shotgun (WGS) entry which is preliminary data.</text>
</comment>
<feature type="transmembrane region" description="Helical" evidence="1">
    <location>
        <begin position="12"/>
        <end position="33"/>
    </location>
</feature>
<organism evidence="2 3">
    <name type="scientific">Kibdelosporangium philippinense</name>
    <dbReference type="NCBI Taxonomy" id="211113"/>
    <lineage>
        <taxon>Bacteria</taxon>
        <taxon>Bacillati</taxon>
        <taxon>Actinomycetota</taxon>
        <taxon>Actinomycetes</taxon>
        <taxon>Pseudonocardiales</taxon>
        <taxon>Pseudonocardiaceae</taxon>
        <taxon>Kibdelosporangium</taxon>
    </lineage>
</organism>
<evidence type="ECO:0000256" key="1">
    <source>
        <dbReference type="SAM" id="Phobius"/>
    </source>
</evidence>
<evidence type="ECO:0000313" key="3">
    <source>
        <dbReference type="Proteomes" id="UP001521150"/>
    </source>
</evidence>
<gene>
    <name evidence="2" type="ORF">LWC34_17870</name>
</gene>